<feature type="domain" description="Carrier" evidence="4">
    <location>
        <begin position="1597"/>
        <end position="1678"/>
    </location>
</feature>
<dbReference type="InterPro" id="IPR029058">
    <property type="entry name" value="AB_hydrolase_fold"/>
</dbReference>
<evidence type="ECO:0000256" key="3">
    <source>
        <dbReference type="ARBA" id="ARBA00022553"/>
    </source>
</evidence>
<dbReference type="FunFam" id="2.30.38.10:FF:000001">
    <property type="entry name" value="Non-ribosomal peptide synthetase PvdI"/>
    <property type="match status" value="1"/>
</dbReference>
<dbReference type="Gene3D" id="2.30.38.10">
    <property type="entry name" value="Luciferase, Domain 3"/>
    <property type="match status" value="2"/>
</dbReference>
<dbReference type="Gene3D" id="3.30.559.30">
    <property type="entry name" value="Nonribosomal peptide synthetase, condensation domain"/>
    <property type="match status" value="1"/>
</dbReference>
<dbReference type="Pfam" id="PF13193">
    <property type="entry name" value="AMP-binding_C"/>
    <property type="match status" value="2"/>
</dbReference>
<dbReference type="Gene3D" id="3.40.50.980">
    <property type="match status" value="4"/>
</dbReference>
<evidence type="ECO:0000259" key="4">
    <source>
        <dbReference type="PROSITE" id="PS50075"/>
    </source>
</evidence>
<dbReference type="InterPro" id="IPR010071">
    <property type="entry name" value="AA_adenyl_dom"/>
</dbReference>
<dbReference type="SUPFAM" id="SSF53474">
    <property type="entry name" value="alpha/beta-Hydrolases"/>
    <property type="match status" value="1"/>
</dbReference>
<dbReference type="RefSeq" id="WP_268965456.1">
    <property type="nucleotide sequence ID" value="NZ_CP129899.1"/>
</dbReference>
<dbReference type="Pfam" id="PF00975">
    <property type="entry name" value="Thioesterase"/>
    <property type="match status" value="1"/>
</dbReference>
<dbReference type="EMBL" id="CCSD01000058">
    <property type="protein sequence ID" value="CDZ89157.1"/>
    <property type="molecule type" value="Genomic_DNA"/>
</dbReference>
<name>A0A098BLS1_9NOCA</name>
<dbReference type="InterPro" id="IPR001242">
    <property type="entry name" value="Condensation_dom"/>
</dbReference>
<dbReference type="FunFam" id="3.40.50.12780:FF:000012">
    <property type="entry name" value="Non-ribosomal peptide synthetase"/>
    <property type="match status" value="1"/>
</dbReference>
<dbReference type="InterPro" id="IPR020845">
    <property type="entry name" value="AMP-binding_CS"/>
</dbReference>
<dbReference type="Proteomes" id="UP000042997">
    <property type="component" value="Unassembled WGS sequence"/>
</dbReference>
<dbReference type="UniPathway" id="UPA00011"/>
<dbReference type="InterPro" id="IPR001031">
    <property type="entry name" value="Thioesterase"/>
</dbReference>
<dbReference type="InterPro" id="IPR036736">
    <property type="entry name" value="ACP-like_sf"/>
</dbReference>
<dbReference type="SUPFAM" id="SSF56801">
    <property type="entry name" value="Acetyl-CoA synthetase-like"/>
    <property type="match status" value="2"/>
</dbReference>
<dbReference type="InterPro" id="IPR023213">
    <property type="entry name" value="CAT-like_dom_sf"/>
</dbReference>
<dbReference type="GO" id="GO:0003824">
    <property type="term" value="F:catalytic activity"/>
    <property type="evidence" value="ECO:0007669"/>
    <property type="project" value="InterPro"/>
</dbReference>
<protein>
    <submittedName>
        <fullName evidence="5">Dimodular nonribosomal peptide synthase</fullName>
    </submittedName>
</protein>
<dbReference type="InterPro" id="IPR006162">
    <property type="entry name" value="Ppantetheine_attach_site"/>
</dbReference>
<dbReference type="InterPro" id="IPR000873">
    <property type="entry name" value="AMP-dep_synth/lig_dom"/>
</dbReference>
<comment type="cofactor">
    <cofactor evidence="1">
        <name>pantetheine 4'-phosphate</name>
        <dbReference type="ChEBI" id="CHEBI:47942"/>
    </cofactor>
</comment>
<accession>A0A098BLS1</accession>
<dbReference type="GO" id="GO:0043041">
    <property type="term" value="P:amino acid activation for nonribosomal peptide biosynthetic process"/>
    <property type="evidence" value="ECO:0007669"/>
    <property type="project" value="TreeGrafter"/>
</dbReference>
<dbReference type="GO" id="GO:0005829">
    <property type="term" value="C:cytosol"/>
    <property type="evidence" value="ECO:0007669"/>
    <property type="project" value="TreeGrafter"/>
</dbReference>
<evidence type="ECO:0000256" key="1">
    <source>
        <dbReference type="ARBA" id="ARBA00001957"/>
    </source>
</evidence>
<dbReference type="PROSITE" id="PS00455">
    <property type="entry name" value="AMP_BINDING"/>
    <property type="match status" value="2"/>
</dbReference>
<dbReference type="GO" id="GO:0008610">
    <property type="term" value="P:lipid biosynthetic process"/>
    <property type="evidence" value="ECO:0007669"/>
    <property type="project" value="UniProtKB-ARBA"/>
</dbReference>
<evidence type="ECO:0000313" key="6">
    <source>
        <dbReference type="Proteomes" id="UP000042997"/>
    </source>
</evidence>
<dbReference type="InterPro" id="IPR020802">
    <property type="entry name" value="TesA-like"/>
</dbReference>
<dbReference type="GO" id="GO:0044550">
    <property type="term" value="P:secondary metabolite biosynthetic process"/>
    <property type="evidence" value="ECO:0007669"/>
    <property type="project" value="TreeGrafter"/>
</dbReference>
<dbReference type="SUPFAM" id="SSF47336">
    <property type="entry name" value="ACP-like"/>
    <property type="match status" value="2"/>
</dbReference>
<keyword evidence="2" id="KW-0596">Phosphopantetheine</keyword>
<reference evidence="5 6" key="1">
    <citation type="journal article" date="2014" name="Genome Announc.">
        <title>Draft Genome Sequence of Propane- and Butane-Oxidizing Actinobacterium Rhodococcus ruber IEGM 231.</title>
        <authorList>
            <person name="Ivshina I.B."/>
            <person name="Kuyukina M.S."/>
            <person name="Krivoruchko A.V."/>
            <person name="Barbe V."/>
            <person name="Fischer C."/>
        </authorList>
    </citation>
    <scope>NUCLEOTIDE SEQUENCE [LARGE SCALE GENOMIC DNA]</scope>
</reference>
<dbReference type="Pfam" id="PF00550">
    <property type="entry name" value="PP-binding"/>
    <property type="match status" value="2"/>
</dbReference>
<dbReference type="GO" id="GO:0072330">
    <property type="term" value="P:monocarboxylic acid biosynthetic process"/>
    <property type="evidence" value="ECO:0007669"/>
    <property type="project" value="UniProtKB-ARBA"/>
</dbReference>
<dbReference type="FunFam" id="1.10.1200.10:FF:000016">
    <property type="entry name" value="Non-ribosomal peptide synthase"/>
    <property type="match status" value="1"/>
</dbReference>
<dbReference type="PROSITE" id="PS50075">
    <property type="entry name" value="CARRIER"/>
    <property type="match status" value="2"/>
</dbReference>
<dbReference type="eggNOG" id="COG1020">
    <property type="taxonomic scope" value="Bacteria"/>
</dbReference>
<dbReference type="InterPro" id="IPR025110">
    <property type="entry name" value="AMP-bd_C"/>
</dbReference>
<dbReference type="SMART" id="SM00824">
    <property type="entry name" value="PKS_TE"/>
    <property type="match status" value="1"/>
</dbReference>
<dbReference type="Gene3D" id="3.30.559.10">
    <property type="entry name" value="Chloramphenicol acetyltransferase-like domain"/>
    <property type="match status" value="1"/>
</dbReference>
<keyword evidence="3" id="KW-0597">Phosphoprotein</keyword>
<feature type="domain" description="Carrier" evidence="4">
    <location>
        <begin position="536"/>
        <end position="611"/>
    </location>
</feature>
<gene>
    <name evidence="5" type="primary">dhbF</name>
    <name evidence="5" type="ORF">RHRU231_470005</name>
</gene>
<dbReference type="Gene3D" id="3.30.300.30">
    <property type="match status" value="2"/>
</dbReference>
<dbReference type="PROSITE" id="PS00012">
    <property type="entry name" value="PHOSPHOPANTETHEINE"/>
    <property type="match status" value="1"/>
</dbReference>
<dbReference type="PANTHER" id="PTHR45527">
    <property type="entry name" value="NONRIBOSOMAL PEPTIDE SYNTHETASE"/>
    <property type="match status" value="1"/>
</dbReference>
<dbReference type="GO" id="GO:0031177">
    <property type="term" value="F:phosphopantetheine binding"/>
    <property type="evidence" value="ECO:0007669"/>
    <property type="project" value="InterPro"/>
</dbReference>
<dbReference type="SMART" id="SM00823">
    <property type="entry name" value="PKS_PP"/>
    <property type="match status" value="2"/>
</dbReference>
<dbReference type="InterPro" id="IPR020806">
    <property type="entry name" value="PKS_PP-bd"/>
</dbReference>
<proteinExistence type="predicted"/>
<dbReference type="Pfam" id="PF00501">
    <property type="entry name" value="AMP-binding"/>
    <property type="match status" value="2"/>
</dbReference>
<evidence type="ECO:0000313" key="5">
    <source>
        <dbReference type="EMBL" id="CDZ89157.1"/>
    </source>
</evidence>
<dbReference type="NCBIfam" id="TIGR01733">
    <property type="entry name" value="AA-adenyl-dom"/>
    <property type="match status" value="2"/>
</dbReference>
<dbReference type="Gene3D" id="3.40.50.1820">
    <property type="entry name" value="alpha/beta hydrolase"/>
    <property type="match status" value="1"/>
</dbReference>
<dbReference type="InterPro" id="IPR009081">
    <property type="entry name" value="PP-bd_ACP"/>
</dbReference>
<dbReference type="CDD" id="cd19540">
    <property type="entry name" value="LCL_NRPS-like"/>
    <property type="match status" value="1"/>
</dbReference>
<dbReference type="Pfam" id="PF00668">
    <property type="entry name" value="Condensation"/>
    <property type="match status" value="1"/>
</dbReference>
<dbReference type="Gene3D" id="1.10.1200.10">
    <property type="entry name" value="ACP-like"/>
    <property type="match status" value="1"/>
</dbReference>
<evidence type="ECO:0000256" key="2">
    <source>
        <dbReference type="ARBA" id="ARBA00022450"/>
    </source>
</evidence>
<dbReference type="FunFam" id="3.40.50.980:FF:000001">
    <property type="entry name" value="Non-ribosomal peptide synthetase"/>
    <property type="match status" value="2"/>
</dbReference>
<sequence>MRTRTTDPEFGGDSKVVYPTVRGKLRASRRRTPTTMLPHLLSAAVERDPAAPALTAEGHTLTYREADAESSRLARLLIARGIGPEDRVAVLLTRSIRSVLAVWAVAKAGAAFVPVDPLYPADRVRYMLSDSDARLALTVVAHRGVVPEGFDTLVLDEPDTRRELDACPADPLTFVDRVRPLRPDHPAYVIYTSGSTGQPKGVVVTQAGLADFCAEQVERYRLTPAARTLHFASPSFDASVLELLLAVGSGSAMVVAPPSVYGGDDLAELLRRERVTHAFVTPAALASVDPTGLDDLGTVVVGGEACPPDLVARWAPGRRFHNGYGPTETTIMTSISGPLAPGAPVTIGRPVRGVAARILDTRLRPVPAGTAGELYLTGSGLARGYHERPGLTATRFVAAPGGARRYRTGDLVRSPRSAREGITYLGRNDFQVKVRGFRIELGEIDAAFAAHPTVDFAATVGHRGATGDTRLVTYVHAAAGSAIDVAVLTASVAERLPAHMIPSSVIALETIPLTPVGKLDRAALPEPEIASAPYRAPASAAEVAVAEAFGDVLGVQRVSVHDDFFDLGGNSLLATRVIGRIRAALGVTVSAADLFDATTVEALAARAAAAPTAARGLLPRRPRPDRIPLSPAQQRMWFLNRLDPDSAVFNIPLAVRLSGRLDVDAMRAAVRDVVARHETLRTVYPEVDGVGEQRILDVGDVPLDLGPEDATDSDAPARLAAFAGGRFDVTGEVPVRVRLFRLADHEHVLAVVLHHIAGDGSSLGPLVRDLVTAYTARSTGREPAWEPLPVQYADYTLWQLDALGDEDDPRSGTARQLAYWRRALDGIPEHLELATDRPRPPVVGHAGDRVSAHVDETTYDAISALARERGVTPFMVLHAVLAVLLARVSNTHDVVVGTPVAGRTAPELDGLIGMFVNMLALRTDVDAADSFATLLEQVRDTDLHAFAHADVPFERLVEVLDPVRSTARHPIFQVGFSYQNFAREALELPGLRITPVESDSYAARFDLHVTVVDHAVGGGPGGFDIEFGYATDLFDAPSVRRLLARYLRILRAVVDDPAAVVGDIDLHDSAELAEMMRAWEAEQADLSAGRTLVDLFDEQVAATPDAPALVFRGGTLTYRDFDARVNRLARHLVTQGVGPESTVALCIRRSVDLVVAMYAVAKAGGAYLPLDPDHPAARNRYILDAAAPQCVLSTTADRVDALAGRRVLDVDRLDVGDLDPAPLADTDRRAPLRAANTAYVIYTSGSTGRPKGVAVPHEAIVNQIAWKRAHYDLGPDDAVLLKTAATFDLSVWEFWSALTCGARLVIAAHDGHRDPSYLNDLIRREKVTILHVVPSMLEALLEDSAGTLPGTLRRVLAIGEVLPAPTARRTLGASKADLVNLYGPTEAAVSVTAHAVTAPTHTSVPIGDPVPNTQTFVLDERMHPVPPGVAGELYLAGVQLARGYLGRPGLTAERFVANPFGAPGTRLYRTGDVVRWRIDGDDPGRGTLEYLERADFQVKVHGFRIELGEIEAALRAQPSVRDAAVAVHGGDRLVAFVVPAAGRIDVARLRAALAETLPSYMVPAGVVTLDALPLNPHGKLDRAALPEPVIAPRHHRPPRTPLETEVAAAYREVLGPAGDAGGFRVGLDDDFFDLGGTSLSAVRVIARLRERTNLPVSLQWMFLTPTVAALAARIEGSAGDPGDHTAGFDAVLTLRPGGAAEPVFCIHPVIGLSWSFAGLARHLDPERPLYGLQSPALSDDEPLPESIDAWAAGYVERIRRIQPAGPYHLVGWSLGGIIAHAAAVRLRADGHEVATLALLDAHPPGAPTETVPSAVTVADLLGAIGTDVGAGLDPAQFTPEQALELVADLPAPFDALTLPRLERIFEGVRRSYRLLAEHRPARFDGDLLFFAAGEDGTSAARAPQWRTHVAGTLAVESVQATHWKMTSQEALARIGPVLDRWIGGAR</sequence>
<organism evidence="5 6">
    <name type="scientific">Rhodococcus ruber</name>
    <dbReference type="NCBI Taxonomy" id="1830"/>
    <lineage>
        <taxon>Bacteria</taxon>
        <taxon>Bacillati</taxon>
        <taxon>Actinomycetota</taxon>
        <taxon>Actinomycetes</taxon>
        <taxon>Mycobacteriales</taxon>
        <taxon>Nocardiaceae</taxon>
        <taxon>Rhodococcus</taxon>
    </lineage>
</organism>
<dbReference type="PANTHER" id="PTHR45527:SF1">
    <property type="entry name" value="FATTY ACID SYNTHASE"/>
    <property type="match status" value="1"/>
</dbReference>
<dbReference type="SUPFAM" id="SSF52777">
    <property type="entry name" value="CoA-dependent acyltransferases"/>
    <property type="match status" value="2"/>
</dbReference>
<dbReference type="CDD" id="cd17646">
    <property type="entry name" value="A_NRPS_AB3403-like"/>
    <property type="match status" value="1"/>
</dbReference>
<dbReference type="InterPro" id="IPR045851">
    <property type="entry name" value="AMP-bd_C_sf"/>
</dbReference>